<dbReference type="EMBL" id="CM001879">
    <property type="protein sequence ID" value="EOX93981.1"/>
    <property type="molecule type" value="Genomic_DNA"/>
</dbReference>
<evidence type="ECO:0000313" key="1">
    <source>
        <dbReference type="EMBL" id="EOX93981.1"/>
    </source>
</evidence>
<dbReference type="OMA" id="MHRRVAR"/>
<dbReference type="AlphaFoldDB" id="A0A061DPF9"/>
<organism evidence="1 2">
    <name type="scientific">Theobroma cacao</name>
    <name type="common">Cacao</name>
    <name type="synonym">Cocoa</name>
    <dbReference type="NCBI Taxonomy" id="3641"/>
    <lineage>
        <taxon>Eukaryota</taxon>
        <taxon>Viridiplantae</taxon>
        <taxon>Streptophyta</taxon>
        <taxon>Embryophyta</taxon>
        <taxon>Tracheophyta</taxon>
        <taxon>Spermatophyta</taxon>
        <taxon>Magnoliopsida</taxon>
        <taxon>eudicotyledons</taxon>
        <taxon>Gunneridae</taxon>
        <taxon>Pentapetalae</taxon>
        <taxon>rosids</taxon>
        <taxon>malvids</taxon>
        <taxon>Malvales</taxon>
        <taxon>Malvaceae</taxon>
        <taxon>Byttnerioideae</taxon>
        <taxon>Theobroma</taxon>
    </lineage>
</organism>
<proteinExistence type="predicted"/>
<dbReference type="Proteomes" id="UP000026915">
    <property type="component" value="Chromosome 1"/>
</dbReference>
<sequence length="104" mass="11779">MQTFYNGLNGHARTTIDVATEGALMAISIDEAYDLLEEIVTNNYQWLVERLMHRRVARIHDVDAFSVLSAQRTALTKTLESFGINRLQSPFIACELCKDNHASH</sequence>
<reference evidence="1 2" key="1">
    <citation type="journal article" date="2013" name="Genome Biol.">
        <title>The genome sequence of the most widely cultivated cacao type and its use to identify candidate genes regulating pod color.</title>
        <authorList>
            <person name="Motamayor J.C."/>
            <person name="Mockaitis K."/>
            <person name="Schmutz J."/>
            <person name="Haiminen N."/>
            <person name="Iii D.L."/>
            <person name="Cornejo O."/>
            <person name="Findley S.D."/>
            <person name="Zheng P."/>
            <person name="Utro F."/>
            <person name="Royaert S."/>
            <person name="Saski C."/>
            <person name="Jenkins J."/>
            <person name="Podicheti R."/>
            <person name="Zhao M."/>
            <person name="Scheffler B.E."/>
            <person name="Stack J.C."/>
            <person name="Feltus F.A."/>
            <person name="Mustiga G.M."/>
            <person name="Amores F."/>
            <person name="Phillips W."/>
            <person name="Marelli J.P."/>
            <person name="May G.D."/>
            <person name="Shapiro H."/>
            <person name="Ma J."/>
            <person name="Bustamante C.D."/>
            <person name="Schnell R.J."/>
            <person name="Main D."/>
            <person name="Gilbert D."/>
            <person name="Parida L."/>
            <person name="Kuhn D.N."/>
        </authorList>
    </citation>
    <scope>NUCLEOTIDE SEQUENCE [LARGE SCALE GENOMIC DNA]</scope>
    <source>
        <strain evidence="2">cv. Matina 1-6</strain>
    </source>
</reference>
<protein>
    <submittedName>
        <fullName evidence="1">Uncharacterized protein</fullName>
    </submittedName>
</protein>
<gene>
    <name evidence="1" type="ORF">TCM_003006</name>
</gene>
<evidence type="ECO:0000313" key="2">
    <source>
        <dbReference type="Proteomes" id="UP000026915"/>
    </source>
</evidence>
<dbReference type="HOGENOM" id="CLU_2255056_0_0_1"/>
<name>A0A061DPF9_THECC</name>
<dbReference type="InParanoid" id="A0A061DPF9"/>
<accession>A0A061DPF9</accession>
<dbReference type="Gramene" id="EOX93981">
    <property type="protein sequence ID" value="EOX93981"/>
    <property type="gene ID" value="TCM_003006"/>
</dbReference>
<keyword evidence="2" id="KW-1185">Reference proteome</keyword>